<name>A0A1I6L4J5_9FIRM</name>
<proteinExistence type="inferred from homology"/>
<dbReference type="PRINTS" id="PR00080">
    <property type="entry name" value="SDRFAMILY"/>
</dbReference>
<sequence>MYAIITGASSGIGKEISTLLAARKYNLILVARRKDRLELLKSKLEKKYSISVYIEVMDLNNAKNCFLLFEKYKAFPLSILVNNAGFGKVGHFSDCSLQNELDMIQTNIVALHILTKLFIKNVNRGNILNVASMAAYTPSPVLATYGATKSYVYSLSRAINYELKKQHKAIHITTLCPGPVDTEFHAVANASMSMHLQDVKSCAKAAVDGMFHNKSVVIPGFSMRLLHILIKISPVSWALPLEYLIQSSKKQ</sequence>
<dbReference type="PIRSF" id="PIRSF000126">
    <property type="entry name" value="11-beta-HSD1"/>
    <property type="match status" value="1"/>
</dbReference>
<gene>
    <name evidence="4" type="ORF">SAMN05661086_03043</name>
</gene>
<dbReference type="EMBL" id="FOYZ01000013">
    <property type="protein sequence ID" value="SFR98188.1"/>
    <property type="molecule type" value="Genomic_DNA"/>
</dbReference>
<dbReference type="PANTHER" id="PTHR43086:SF3">
    <property type="entry name" value="NADP-DEPENDENT 3-HYDROXY ACID DEHYDROGENASE YDFG"/>
    <property type="match status" value="1"/>
</dbReference>
<dbReference type="AlphaFoldDB" id="A0A1I6L4J5"/>
<dbReference type="Proteomes" id="UP000199659">
    <property type="component" value="Unassembled WGS sequence"/>
</dbReference>
<dbReference type="InterPro" id="IPR036291">
    <property type="entry name" value="NAD(P)-bd_dom_sf"/>
</dbReference>
<evidence type="ECO:0000256" key="3">
    <source>
        <dbReference type="RuleBase" id="RU000363"/>
    </source>
</evidence>
<dbReference type="SUPFAM" id="SSF51735">
    <property type="entry name" value="NAD(P)-binding Rossmann-fold domains"/>
    <property type="match status" value="1"/>
</dbReference>
<organism evidence="4 5">
    <name type="scientific">Anaeromicropila populeti</name>
    <dbReference type="NCBI Taxonomy" id="37658"/>
    <lineage>
        <taxon>Bacteria</taxon>
        <taxon>Bacillati</taxon>
        <taxon>Bacillota</taxon>
        <taxon>Clostridia</taxon>
        <taxon>Lachnospirales</taxon>
        <taxon>Lachnospiraceae</taxon>
        <taxon>Anaeromicropila</taxon>
    </lineage>
</organism>
<comment type="similarity">
    <text evidence="1 3">Belongs to the short-chain dehydrogenases/reductases (SDR) family.</text>
</comment>
<evidence type="ECO:0000256" key="1">
    <source>
        <dbReference type="ARBA" id="ARBA00006484"/>
    </source>
</evidence>
<dbReference type="GO" id="GO:0016491">
    <property type="term" value="F:oxidoreductase activity"/>
    <property type="evidence" value="ECO:0007669"/>
    <property type="project" value="UniProtKB-KW"/>
</dbReference>
<accession>A0A1I6L4J5</accession>
<keyword evidence="2" id="KW-0560">Oxidoreductase</keyword>
<evidence type="ECO:0008006" key="6">
    <source>
        <dbReference type="Google" id="ProtNLM"/>
    </source>
</evidence>
<evidence type="ECO:0000313" key="5">
    <source>
        <dbReference type="Proteomes" id="UP000199659"/>
    </source>
</evidence>
<evidence type="ECO:0000256" key="2">
    <source>
        <dbReference type="ARBA" id="ARBA00023002"/>
    </source>
</evidence>
<dbReference type="STRING" id="37658.SAMN05661086_03043"/>
<dbReference type="Gene3D" id="3.40.50.720">
    <property type="entry name" value="NAD(P)-binding Rossmann-like Domain"/>
    <property type="match status" value="1"/>
</dbReference>
<reference evidence="4 5" key="1">
    <citation type="submission" date="2016-10" db="EMBL/GenBank/DDBJ databases">
        <authorList>
            <person name="de Groot N.N."/>
        </authorList>
    </citation>
    <scope>NUCLEOTIDE SEQUENCE [LARGE SCALE GENOMIC DNA]</scope>
    <source>
        <strain evidence="4 5">743A</strain>
    </source>
</reference>
<protein>
    <recommendedName>
        <fullName evidence="6">Short-chain dehydrogenase</fullName>
    </recommendedName>
</protein>
<dbReference type="OrthoDB" id="9808814at2"/>
<dbReference type="PANTHER" id="PTHR43086">
    <property type="entry name" value="VERY-LONG-CHAIN 3-OXOOACYL-COA REDUCTASE"/>
    <property type="match status" value="1"/>
</dbReference>
<dbReference type="PRINTS" id="PR00081">
    <property type="entry name" value="GDHRDH"/>
</dbReference>
<dbReference type="Pfam" id="PF00106">
    <property type="entry name" value="adh_short"/>
    <property type="match status" value="1"/>
</dbReference>
<keyword evidence="5" id="KW-1185">Reference proteome</keyword>
<dbReference type="InterPro" id="IPR002347">
    <property type="entry name" value="SDR_fam"/>
</dbReference>
<evidence type="ECO:0000313" key="4">
    <source>
        <dbReference type="EMBL" id="SFR98188.1"/>
    </source>
</evidence>